<dbReference type="Pfam" id="PF22924">
    <property type="entry name" value="ACOX_C_alpha1"/>
    <property type="match status" value="1"/>
</dbReference>
<dbReference type="Pfam" id="PF02770">
    <property type="entry name" value="Acyl-CoA_dh_M"/>
    <property type="match status" value="1"/>
</dbReference>
<evidence type="ECO:0000256" key="12">
    <source>
        <dbReference type="PIRSR" id="PIRSR000168-1"/>
    </source>
</evidence>
<evidence type="ECO:0000259" key="17">
    <source>
        <dbReference type="Pfam" id="PF22924"/>
    </source>
</evidence>
<comment type="caution">
    <text evidence="18">The sequence shown here is derived from an EMBL/GenBank/DDBJ whole genome shotgun (WGS) entry which is preliminary data.</text>
</comment>
<dbReference type="GO" id="GO:0033540">
    <property type="term" value="P:fatty acid beta-oxidation using acyl-CoA oxidase"/>
    <property type="evidence" value="ECO:0007669"/>
    <property type="project" value="TreeGrafter"/>
</dbReference>
<dbReference type="Gene3D" id="1.20.140.10">
    <property type="entry name" value="Butyryl-CoA Dehydrogenase, subunit A, domain 3"/>
    <property type="match status" value="2"/>
</dbReference>
<keyword evidence="5 11" id="KW-0285">Flavoprotein</keyword>
<keyword evidence="7" id="KW-0276">Fatty acid metabolism</keyword>
<dbReference type="SUPFAM" id="SSF47203">
    <property type="entry name" value="Acyl-CoA dehydrogenase C-terminal domain-like"/>
    <property type="match status" value="2"/>
</dbReference>
<dbReference type="FunFam" id="2.40.110.10:FF:000003">
    <property type="entry name" value="Acyl-coenzyme A oxidase"/>
    <property type="match status" value="1"/>
</dbReference>
<dbReference type="Gene3D" id="1.10.540.10">
    <property type="entry name" value="Acyl-CoA dehydrogenase/oxidase, N-terminal domain"/>
    <property type="match status" value="1"/>
</dbReference>
<feature type="domain" description="Acyl-CoA oxidase C-terminal" evidence="14">
    <location>
        <begin position="511"/>
        <end position="693"/>
    </location>
</feature>
<evidence type="ECO:0000313" key="19">
    <source>
        <dbReference type="Proteomes" id="UP001153069"/>
    </source>
</evidence>
<dbReference type="OrthoDB" id="538336at2759"/>
<keyword evidence="19" id="KW-1185">Reference proteome</keyword>
<proteinExistence type="inferred from homology"/>
<dbReference type="EMBL" id="CAICTM010001306">
    <property type="protein sequence ID" value="CAB9522491.1"/>
    <property type="molecule type" value="Genomic_DNA"/>
</dbReference>
<dbReference type="Gene3D" id="2.40.110.10">
    <property type="entry name" value="Butyryl-CoA Dehydrogenase, subunit A, domain 2"/>
    <property type="match status" value="1"/>
</dbReference>
<dbReference type="FunFam" id="1.20.140.10:FF:000015">
    <property type="entry name" value="Acyl-coenzyme A oxidase"/>
    <property type="match status" value="1"/>
</dbReference>
<keyword evidence="10" id="KW-0576">Peroxisome</keyword>
<keyword evidence="6 11" id="KW-0274">FAD</keyword>
<evidence type="ECO:0000256" key="8">
    <source>
        <dbReference type="ARBA" id="ARBA00023002"/>
    </source>
</evidence>
<dbReference type="GO" id="GO:0055088">
    <property type="term" value="P:lipid homeostasis"/>
    <property type="evidence" value="ECO:0007669"/>
    <property type="project" value="TreeGrafter"/>
</dbReference>
<dbReference type="GO" id="GO:0071949">
    <property type="term" value="F:FAD binding"/>
    <property type="evidence" value="ECO:0007669"/>
    <property type="project" value="InterPro"/>
</dbReference>
<evidence type="ECO:0000256" key="2">
    <source>
        <dbReference type="ARBA" id="ARBA00001974"/>
    </source>
</evidence>
<feature type="domain" description="Acyl-CoA oxidase C-alpha1" evidence="17">
    <location>
        <begin position="294"/>
        <end position="459"/>
    </location>
</feature>
<dbReference type="InterPro" id="IPR029320">
    <property type="entry name" value="Acyl-CoA_ox_N"/>
</dbReference>
<evidence type="ECO:0000256" key="4">
    <source>
        <dbReference type="ARBA" id="ARBA00006288"/>
    </source>
</evidence>
<dbReference type="Proteomes" id="UP001153069">
    <property type="component" value="Unassembled WGS sequence"/>
</dbReference>
<evidence type="ECO:0000256" key="7">
    <source>
        <dbReference type="ARBA" id="ARBA00022832"/>
    </source>
</evidence>
<comment type="similarity">
    <text evidence="4 11">Belongs to the acyl-CoA oxidase family.</text>
</comment>
<evidence type="ECO:0000259" key="16">
    <source>
        <dbReference type="Pfam" id="PF14749"/>
    </source>
</evidence>
<gene>
    <name evidence="18" type="ORF">SEMRO_1308_G261490.1</name>
</gene>
<dbReference type="FunFam" id="1.20.140.10:FF:000013">
    <property type="entry name" value="Acyl-coenzyme A oxidase"/>
    <property type="match status" value="1"/>
</dbReference>
<dbReference type="SUPFAM" id="SSF56645">
    <property type="entry name" value="Acyl-CoA dehydrogenase NM domain-like"/>
    <property type="match status" value="1"/>
</dbReference>
<evidence type="ECO:0000259" key="14">
    <source>
        <dbReference type="Pfam" id="PF01756"/>
    </source>
</evidence>
<evidence type="ECO:0000256" key="11">
    <source>
        <dbReference type="PIRNR" id="PIRNR000168"/>
    </source>
</evidence>
<evidence type="ECO:0000256" key="13">
    <source>
        <dbReference type="PIRSR" id="PIRSR000168-2"/>
    </source>
</evidence>
<dbReference type="InterPro" id="IPR036250">
    <property type="entry name" value="AcylCo_DH-like_C"/>
</dbReference>
<keyword evidence="9" id="KW-0443">Lipid metabolism</keyword>
<dbReference type="InterPro" id="IPR009100">
    <property type="entry name" value="AcylCoA_DH/oxidase_NM_dom_sf"/>
</dbReference>
<keyword evidence="8" id="KW-0560">Oxidoreductase</keyword>
<dbReference type="InterPro" id="IPR006091">
    <property type="entry name" value="Acyl-CoA_Oxase/DH_mid-dom"/>
</dbReference>
<feature type="active site" description="Proton acceptor" evidence="12">
    <location>
        <position position="444"/>
    </location>
</feature>
<evidence type="ECO:0000259" key="15">
    <source>
        <dbReference type="Pfam" id="PF02770"/>
    </source>
</evidence>
<dbReference type="PANTHER" id="PTHR10909">
    <property type="entry name" value="ELECTRON TRANSPORT OXIDOREDUCTASE"/>
    <property type="match status" value="1"/>
</dbReference>
<feature type="binding site" evidence="13">
    <location>
        <position position="192"/>
    </location>
    <ligand>
        <name>FAD</name>
        <dbReference type="ChEBI" id="CHEBI:57692"/>
    </ligand>
</feature>
<dbReference type="GO" id="GO:0005504">
    <property type="term" value="F:fatty acid binding"/>
    <property type="evidence" value="ECO:0007669"/>
    <property type="project" value="TreeGrafter"/>
</dbReference>
<evidence type="ECO:0000256" key="10">
    <source>
        <dbReference type="ARBA" id="ARBA00023140"/>
    </source>
</evidence>
<organism evidence="18 19">
    <name type="scientific">Seminavis robusta</name>
    <dbReference type="NCBI Taxonomy" id="568900"/>
    <lineage>
        <taxon>Eukaryota</taxon>
        <taxon>Sar</taxon>
        <taxon>Stramenopiles</taxon>
        <taxon>Ochrophyta</taxon>
        <taxon>Bacillariophyta</taxon>
        <taxon>Bacillariophyceae</taxon>
        <taxon>Bacillariophycidae</taxon>
        <taxon>Naviculales</taxon>
        <taxon>Naviculaceae</taxon>
        <taxon>Seminavis</taxon>
    </lineage>
</organism>
<dbReference type="InterPro" id="IPR012258">
    <property type="entry name" value="Acyl-CoA_oxidase"/>
</dbReference>
<accession>A0A9N8HQN7</accession>
<reference evidence="18" key="1">
    <citation type="submission" date="2020-06" db="EMBL/GenBank/DDBJ databases">
        <authorList>
            <consortium name="Plant Systems Biology data submission"/>
        </authorList>
    </citation>
    <scope>NUCLEOTIDE SEQUENCE</scope>
    <source>
        <strain evidence="18">D6</strain>
    </source>
</reference>
<dbReference type="GO" id="GO:0005777">
    <property type="term" value="C:peroxisome"/>
    <property type="evidence" value="ECO:0007669"/>
    <property type="project" value="UniProtKB-SubCell"/>
</dbReference>
<sequence length="708" mass="78530">MNADLQRERAQASFNTEKMTNLLDGGAAKTARRRQLVSIIEKDPTGIFSNDDNYYLHRTDRHVRGLAKAVRLIEVCRKLGIGDECDGHMVASEDWNVLLIALADDLPLYLHWVMFIPNIISLCDDEQQAEWLPLCRDWRMIGCYAQTEIGHGSNVRALETTATFLPESKGGMKGGSFVINSPTITSYKAWPGTLGRTANHAMVIARLIDGDGVDRGVHNFLVPLRSMETHDLLPGVETGDLGPKIGYNTMDNGFASFNNVVIPRRNMAMRFSQVDEQGKYIKKQMSEAASKIAYITMMQVRVLITDSAGKALGKASTIAIRYSAVRRQGFKDSEETAENQILDYRQQQHRLFPLLASSFCFFMTGKVLLKALTSIEHRVLSHQPVNRVEVTDIHASSSALKSYTSMVTADGIEESRKACGGHGFLQASGLPEMFTTYLQNPTVEGDNHMLPQQVIKVLLKLVQAVATQNNKALNDYKPCDSGQLIPSLQAIMGGRKVTCPAQSAEDLQSLSLLRQALCYRAARLLVGAGKLVQDRVEAGRTPEQAWNDALVEMARTSRAYAQFLLLHNFIKGIDEEEKTHAMVGAPEIAVLRDMARMCALYWIEKDLGDFLEDGYMSAQHAGWIRTNVLAALDAIRPNAVALVDSWDYSDFNLKSALGRWDGDVYPALLDYARRDPLNAKSIGPGYDPHLKRLIVDGVGAYTPTTSRL</sequence>
<name>A0A9N8HQN7_9STRA</name>
<comment type="catalytic activity">
    <reaction evidence="1">
        <text>a 2,3-saturated acyl-CoA + O2 = a (2E)-enoyl-CoA + H2O2</text>
        <dbReference type="Rhea" id="RHEA:38959"/>
        <dbReference type="ChEBI" id="CHEBI:15379"/>
        <dbReference type="ChEBI" id="CHEBI:16240"/>
        <dbReference type="ChEBI" id="CHEBI:58856"/>
        <dbReference type="ChEBI" id="CHEBI:65111"/>
        <dbReference type="EC" id="1.3.3.6"/>
    </reaction>
</comment>
<dbReference type="Pfam" id="PF14749">
    <property type="entry name" value="Acyl-CoA_ox_N"/>
    <property type="match status" value="1"/>
</dbReference>
<evidence type="ECO:0000256" key="9">
    <source>
        <dbReference type="ARBA" id="ARBA00023098"/>
    </source>
</evidence>
<comment type="cofactor">
    <cofactor evidence="2">
        <name>FAD</name>
        <dbReference type="ChEBI" id="CHEBI:57692"/>
    </cofactor>
</comment>
<feature type="binding site" evidence="13">
    <location>
        <position position="147"/>
    </location>
    <ligand>
        <name>FAD</name>
        <dbReference type="ChEBI" id="CHEBI:57692"/>
    </ligand>
</feature>
<dbReference type="Pfam" id="PF01756">
    <property type="entry name" value="ACOX"/>
    <property type="match status" value="1"/>
</dbReference>
<dbReference type="FunFam" id="1.10.540.10:FF:000006">
    <property type="entry name" value="Acyl-coenzyme A oxidase"/>
    <property type="match status" value="1"/>
</dbReference>
<dbReference type="PIRSF" id="PIRSF000168">
    <property type="entry name" value="Acyl-CoA_oxidase"/>
    <property type="match status" value="1"/>
</dbReference>
<evidence type="ECO:0000256" key="5">
    <source>
        <dbReference type="ARBA" id="ARBA00022630"/>
    </source>
</evidence>
<dbReference type="AlphaFoldDB" id="A0A9N8HQN7"/>
<dbReference type="GO" id="GO:0003997">
    <property type="term" value="F:acyl-CoA oxidase activity"/>
    <property type="evidence" value="ECO:0007669"/>
    <property type="project" value="UniProtKB-EC"/>
</dbReference>
<feature type="domain" description="Acyl-CoA oxidase/dehydrogenase middle" evidence="15">
    <location>
        <begin position="143"/>
        <end position="260"/>
    </location>
</feature>
<evidence type="ECO:0000256" key="3">
    <source>
        <dbReference type="ARBA" id="ARBA00004275"/>
    </source>
</evidence>
<dbReference type="InterPro" id="IPR055060">
    <property type="entry name" value="ACOX_C_alpha1"/>
</dbReference>
<evidence type="ECO:0000256" key="6">
    <source>
        <dbReference type="ARBA" id="ARBA00022827"/>
    </source>
</evidence>
<dbReference type="PANTHER" id="PTHR10909:SF250">
    <property type="entry name" value="PEROXISOMAL ACYL-COENZYME A OXIDASE 1"/>
    <property type="match status" value="1"/>
</dbReference>
<evidence type="ECO:0000313" key="18">
    <source>
        <dbReference type="EMBL" id="CAB9522491.1"/>
    </source>
</evidence>
<dbReference type="InterPro" id="IPR037069">
    <property type="entry name" value="AcylCoA_DH/ox_N_sf"/>
</dbReference>
<dbReference type="InterPro" id="IPR046373">
    <property type="entry name" value="Acyl-CoA_Oxase/DH_mid-dom_sf"/>
</dbReference>
<comment type="subcellular location">
    <subcellularLocation>
        <location evidence="3">Peroxisome</location>
    </subcellularLocation>
</comment>
<protein>
    <recommendedName>
        <fullName evidence="11">Acyl-coenzyme A oxidase</fullName>
    </recommendedName>
</protein>
<feature type="domain" description="Acyl-coenzyme A oxidase N-terminal" evidence="16">
    <location>
        <begin position="15"/>
        <end position="141"/>
    </location>
</feature>
<dbReference type="InterPro" id="IPR002655">
    <property type="entry name" value="Acyl-CoA_oxidase_C"/>
</dbReference>
<evidence type="ECO:0000256" key="1">
    <source>
        <dbReference type="ARBA" id="ARBA00001201"/>
    </source>
</evidence>